<dbReference type="RefSeq" id="WP_091283780.1">
    <property type="nucleotide sequence ID" value="NZ_FMCW01000025.1"/>
</dbReference>
<accession>A0A1C4XI28</accession>
<evidence type="ECO:0000313" key="2">
    <source>
        <dbReference type="EMBL" id="SCF07821.1"/>
    </source>
</evidence>
<evidence type="ECO:0000256" key="1">
    <source>
        <dbReference type="PROSITE-ProRule" id="PRU00023"/>
    </source>
</evidence>
<dbReference type="EMBL" id="FMCW01000025">
    <property type="protein sequence ID" value="SCF07821.1"/>
    <property type="molecule type" value="Genomic_DNA"/>
</dbReference>
<name>A0A1C4XI28_9ACTN</name>
<organism evidence="2 3">
    <name type="scientific">Micromonospora haikouensis</name>
    <dbReference type="NCBI Taxonomy" id="686309"/>
    <lineage>
        <taxon>Bacteria</taxon>
        <taxon>Bacillati</taxon>
        <taxon>Actinomycetota</taxon>
        <taxon>Actinomycetes</taxon>
        <taxon>Micromonosporales</taxon>
        <taxon>Micromonosporaceae</taxon>
        <taxon>Micromonospora</taxon>
    </lineage>
</organism>
<protein>
    <submittedName>
        <fullName evidence="2">Uncharacterized protein</fullName>
    </submittedName>
</protein>
<dbReference type="Gene3D" id="1.25.40.20">
    <property type="entry name" value="Ankyrin repeat-containing domain"/>
    <property type="match status" value="1"/>
</dbReference>
<dbReference type="SUPFAM" id="SSF48403">
    <property type="entry name" value="Ankyrin repeat"/>
    <property type="match status" value="1"/>
</dbReference>
<gene>
    <name evidence="2" type="ORF">GA0070558_12559</name>
</gene>
<dbReference type="SMART" id="SM00248">
    <property type="entry name" value="ANK"/>
    <property type="match status" value="2"/>
</dbReference>
<evidence type="ECO:0000313" key="3">
    <source>
        <dbReference type="Proteomes" id="UP000199375"/>
    </source>
</evidence>
<proteinExistence type="predicted"/>
<reference evidence="2 3" key="1">
    <citation type="submission" date="2016-06" db="EMBL/GenBank/DDBJ databases">
        <authorList>
            <person name="Kjaerup R.B."/>
            <person name="Dalgaard T.S."/>
            <person name="Juul-Madsen H.R."/>
        </authorList>
    </citation>
    <scope>NUCLEOTIDE SEQUENCE [LARGE SCALE GENOMIC DNA]</scope>
    <source>
        <strain evidence="2 3">DSM 45626</strain>
    </source>
</reference>
<sequence>MTHTDPTQRDDDGWSALDHAAGRGDVTLVERLLAAGADPHEEGPDGHTPYEIALAAGRRAVVEAIRAVDDRERTWQPYCRAYPEPELVAFDGWPSPAADVAGDAVLFLHHDLTVTRSVWPGEQVVFDQVTPAWERFCRDRLGFAVPDDRDLMPTDAEEKAG</sequence>
<dbReference type="PROSITE" id="PS50297">
    <property type="entry name" value="ANK_REP_REGION"/>
    <property type="match status" value="1"/>
</dbReference>
<dbReference type="Proteomes" id="UP000199375">
    <property type="component" value="Unassembled WGS sequence"/>
</dbReference>
<feature type="repeat" description="ANK" evidence="1">
    <location>
        <begin position="12"/>
        <end position="44"/>
    </location>
</feature>
<dbReference type="InterPro" id="IPR036770">
    <property type="entry name" value="Ankyrin_rpt-contain_sf"/>
</dbReference>
<dbReference type="InterPro" id="IPR002110">
    <property type="entry name" value="Ankyrin_rpt"/>
</dbReference>
<keyword evidence="1" id="KW-0040">ANK repeat</keyword>
<dbReference type="Pfam" id="PF00023">
    <property type="entry name" value="Ank"/>
    <property type="match status" value="1"/>
</dbReference>
<dbReference type="AlphaFoldDB" id="A0A1C4XI28"/>
<dbReference type="PROSITE" id="PS50088">
    <property type="entry name" value="ANK_REPEAT"/>
    <property type="match status" value="1"/>
</dbReference>